<dbReference type="PIRSF" id="PIRSF031653">
    <property type="entry name" value="UCP031653"/>
    <property type="match status" value="1"/>
</dbReference>
<sequence>MEITSRQELIVWLSNCRLSKKLRRFGTVIYVSFKMNYVILYVDQADLETTVAQIQALKFVTEVQLSPRQELLTNFDGATSSLLSKIQSDEADLCE</sequence>
<dbReference type="InterPro" id="IPR016979">
    <property type="entry name" value="DUF2129"/>
</dbReference>
<keyword evidence="1" id="KW-0963">Cytoplasm</keyword>
<organism evidence="2 3">
    <name type="scientific">Bombilactobacillus apium</name>
    <dbReference type="NCBI Taxonomy" id="2675299"/>
    <lineage>
        <taxon>Bacteria</taxon>
        <taxon>Bacillati</taxon>
        <taxon>Bacillota</taxon>
        <taxon>Bacilli</taxon>
        <taxon>Lactobacillales</taxon>
        <taxon>Lactobacillaceae</taxon>
        <taxon>Bombilactobacillus</taxon>
    </lineage>
</organism>
<evidence type="ECO:0000313" key="2">
    <source>
        <dbReference type="EMBL" id="NVY95710.1"/>
    </source>
</evidence>
<name>A0A850R037_9LACO</name>
<gene>
    <name evidence="2" type="ORF">HU830_00605</name>
</gene>
<accession>A0A850R037</accession>
<dbReference type="Proteomes" id="UP000563523">
    <property type="component" value="Unassembled WGS sequence"/>
</dbReference>
<protein>
    <submittedName>
        <fullName evidence="2">YlbG family protein</fullName>
    </submittedName>
</protein>
<dbReference type="Pfam" id="PF09902">
    <property type="entry name" value="DUF2129"/>
    <property type="match status" value="1"/>
</dbReference>
<evidence type="ECO:0000256" key="1">
    <source>
        <dbReference type="ARBA" id="ARBA00022490"/>
    </source>
</evidence>
<keyword evidence="3" id="KW-1185">Reference proteome</keyword>
<dbReference type="AlphaFoldDB" id="A0A850R037"/>
<reference evidence="2 3" key="1">
    <citation type="submission" date="2020-06" db="EMBL/GenBank/DDBJ databases">
        <authorList>
            <person name="Kang J."/>
        </authorList>
    </citation>
    <scope>NUCLEOTIDE SEQUENCE [LARGE SCALE GENOMIC DNA]</scope>
    <source>
        <strain evidence="2 3">DCY120</strain>
    </source>
</reference>
<dbReference type="EMBL" id="JABZEC010000001">
    <property type="protein sequence ID" value="NVY95710.1"/>
    <property type="molecule type" value="Genomic_DNA"/>
</dbReference>
<comment type="caution">
    <text evidence="2">The sequence shown here is derived from an EMBL/GenBank/DDBJ whole genome shotgun (WGS) entry which is preliminary data.</text>
</comment>
<proteinExistence type="predicted"/>
<evidence type="ECO:0000313" key="3">
    <source>
        <dbReference type="Proteomes" id="UP000563523"/>
    </source>
</evidence>
<dbReference type="RefSeq" id="WP_176941881.1">
    <property type="nucleotide sequence ID" value="NZ_JABZEC010000001.1"/>
</dbReference>